<dbReference type="PROSITE" id="PS50297">
    <property type="entry name" value="ANK_REP_REGION"/>
    <property type="match status" value="1"/>
</dbReference>
<dbReference type="Proteomes" id="UP000694388">
    <property type="component" value="Unplaced"/>
</dbReference>
<dbReference type="PANTHER" id="PTHR46427:SF1">
    <property type="entry name" value="ANKYRIN REPEAT AND LEM DOMAIN-CONTAINING PROTEIN 1"/>
    <property type="match status" value="1"/>
</dbReference>
<dbReference type="GO" id="GO:0005654">
    <property type="term" value="C:nucleoplasm"/>
    <property type="evidence" value="ECO:0007669"/>
    <property type="project" value="TreeGrafter"/>
</dbReference>
<protein>
    <submittedName>
        <fullName evidence="2">Uncharacterized protein</fullName>
    </submittedName>
</protein>
<evidence type="ECO:0000313" key="2">
    <source>
        <dbReference type="Ensembl" id="ENSEBUP00000013541.1"/>
    </source>
</evidence>
<dbReference type="OMA" id="GADPCIT"/>
<evidence type="ECO:0000256" key="1">
    <source>
        <dbReference type="PROSITE-ProRule" id="PRU00023"/>
    </source>
</evidence>
<dbReference type="InterPro" id="IPR002110">
    <property type="entry name" value="Ankyrin_rpt"/>
</dbReference>
<dbReference type="GO" id="GO:0004520">
    <property type="term" value="F:DNA endonuclease activity"/>
    <property type="evidence" value="ECO:0007669"/>
    <property type="project" value="TreeGrafter"/>
</dbReference>
<keyword evidence="3" id="KW-1185">Reference proteome</keyword>
<dbReference type="PROSITE" id="PS50088">
    <property type="entry name" value="ANK_REPEAT"/>
    <property type="match status" value="1"/>
</dbReference>
<keyword evidence="1" id="KW-0040">ANK repeat</keyword>
<dbReference type="SMART" id="SM00248">
    <property type="entry name" value="ANK"/>
    <property type="match status" value="3"/>
</dbReference>
<name>A0A8C4WVE6_EPTBU</name>
<reference evidence="2" key="2">
    <citation type="submission" date="2025-09" db="UniProtKB">
        <authorList>
            <consortium name="Ensembl"/>
        </authorList>
    </citation>
    <scope>IDENTIFICATION</scope>
</reference>
<accession>A0A8C4WVE6</accession>
<organism evidence="2 3">
    <name type="scientific">Eptatretus burgeri</name>
    <name type="common">Inshore hagfish</name>
    <dbReference type="NCBI Taxonomy" id="7764"/>
    <lineage>
        <taxon>Eukaryota</taxon>
        <taxon>Metazoa</taxon>
        <taxon>Chordata</taxon>
        <taxon>Craniata</taxon>
        <taxon>Vertebrata</taxon>
        <taxon>Cyclostomata</taxon>
        <taxon>Myxini</taxon>
        <taxon>Myxiniformes</taxon>
        <taxon>Myxinidae</taxon>
        <taxon>Eptatretinae</taxon>
        <taxon>Eptatretus</taxon>
    </lineage>
</organism>
<dbReference type="Pfam" id="PF12796">
    <property type="entry name" value="Ank_2"/>
    <property type="match status" value="1"/>
</dbReference>
<dbReference type="SUPFAM" id="SSF48403">
    <property type="entry name" value="Ankyrin repeat"/>
    <property type="match status" value="1"/>
</dbReference>
<sequence>MSPCPSGDSPVYLAVFACIYYNIKKTAAIKVLLASGCSVNVQNNNGFTPLHLAAMYGSFNFTQFLLNEGADPCITNMDGLEPADLALHAGHLKIQKILQETKCMKAHIIK</sequence>
<dbReference type="Ensembl" id="ENSEBUT00000014119.1">
    <property type="protein sequence ID" value="ENSEBUP00000013541.1"/>
    <property type="gene ID" value="ENSEBUG00000008553.1"/>
</dbReference>
<dbReference type="Gene3D" id="1.25.40.20">
    <property type="entry name" value="Ankyrin repeat-containing domain"/>
    <property type="match status" value="1"/>
</dbReference>
<dbReference type="InterPro" id="IPR034998">
    <property type="entry name" value="ANKLE1"/>
</dbReference>
<evidence type="ECO:0000313" key="3">
    <source>
        <dbReference type="Proteomes" id="UP000694388"/>
    </source>
</evidence>
<dbReference type="AlphaFoldDB" id="A0A8C4WVE6"/>
<dbReference type="InterPro" id="IPR036770">
    <property type="entry name" value="Ankyrin_rpt-contain_sf"/>
</dbReference>
<dbReference type="GO" id="GO:0005737">
    <property type="term" value="C:cytoplasm"/>
    <property type="evidence" value="ECO:0007669"/>
    <property type="project" value="TreeGrafter"/>
</dbReference>
<dbReference type="GO" id="GO:0000724">
    <property type="term" value="P:double-strand break repair via homologous recombination"/>
    <property type="evidence" value="ECO:0007669"/>
    <property type="project" value="TreeGrafter"/>
</dbReference>
<dbReference type="GO" id="GO:0000712">
    <property type="term" value="P:resolution of meiotic recombination intermediates"/>
    <property type="evidence" value="ECO:0007669"/>
    <property type="project" value="TreeGrafter"/>
</dbReference>
<reference evidence="2" key="1">
    <citation type="submission" date="2025-08" db="UniProtKB">
        <authorList>
            <consortium name="Ensembl"/>
        </authorList>
    </citation>
    <scope>IDENTIFICATION</scope>
</reference>
<feature type="repeat" description="ANK" evidence="1">
    <location>
        <begin position="45"/>
        <end position="77"/>
    </location>
</feature>
<dbReference type="PANTHER" id="PTHR46427">
    <property type="entry name" value="ANKYRIN REPEAT AND LEM DOMAIN-CONTAINING PROTEIN 1"/>
    <property type="match status" value="1"/>
</dbReference>
<proteinExistence type="predicted"/>